<dbReference type="CDD" id="cd06193">
    <property type="entry name" value="siderophore_interacting"/>
    <property type="match status" value="1"/>
</dbReference>
<dbReference type="InterPro" id="IPR039261">
    <property type="entry name" value="FNR_nucleotide-bd"/>
</dbReference>
<gene>
    <name evidence="2" type="primary">mxcB</name>
    <name evidence="2" type="ORF">GCM10012278_53140</name>
</gene>
<evidence type="ECO:0000259" key="1">
    <source>
        <dbReference type="PROSITE" id="PS51384"/>
    </source>
</evidence>
<dbReference type="PROSITE" id="PS51384">
    <property type="entry name" value="FAD_FR"/>
    <property type="match status" value="1"/>
</dbReference>
<comment type="caution">
    <text evidence="2">The sequence shown here is derived from an EMBL/GenBank/DDBJ whole genome shotgun (WGS) entry which is preliminary data.</text>
</comment>
<organism evidence="2 3">
    <name type="scientific">Nonomuraea glycinis</name>
    <dbReference type="NCBI Taxonomy" id="2047744"/>
    <lineage>
        <taxon>Bacteria</taxon>
        <taxon>Bacillati</taxon>
        <taxon>Actinomycetota</taxon>
        <taxon>Actinomycetes</taxon>
        <taxon>Streptosporangiales</taxon>
        <taxon>Streptosporangiaceae</taxon>
        <taxon>Nonomuraea</taxon>
    </lineage>
</organism>
<dbReference type="PANTHER" id="PTHR30157">
    <property type="entry name" value="FERRIC REDUCTASE, NADPH-DEPENDENT"/>
    <property type="match status" value="1"/>
</dbReference>
<dbReference type="GO" id="GO:0016491">
    <property type="term" value="F:oxidoreductase activity"/>
    <property type="evidence" value="ECO:0007669"/>
    <property type="project" value="InterPro"/>
</dbReference>
<dbReference type="InterPro" id="IPR013113">
    <property type="entry name" value="SIP_FAD-bd"/>
</dbReference>
<sequence>MASLGSMAMASRYRRPGHRRMLNLTVRGRERISPHFVSVTLGGDDFQHLDRSGYDQAGRLFFPRPGQDGFVIPSSDKWMRQYALLSAAKRPRVRMYSIRRFRPEMSEIDIEVVIHEESPGTPAAAGSAWALAAEPGDQVGFLDEGYCYVPTPDATWQLLVGDESALPAVLAILERSADALPAEVFLEVPADEDVRHEVTANARIHWLPRNDPATKPGTLALQAVKDAHLRPGPFYTWTAGESALPTGLRRHLVNDRDIPRSDIAFLGYWKHGRASLG</sequence>
<dbReference type="InterPro" id="IPR017938">
    <property type="entry name" value="Riboflavin_synthase-like_b-brl"/>
</dbReference>
<protein>
    <submittedName>
        <fullName evidence="2">Siderophore-interacting protein</fullName>
    </submittedName>
</protein>
<dbReference type="InterPro" id="IPR017927">
    <property type="entry name" value="FAD-bd_FR_type"/>
</dbReference>
<dbReference type="EMBL" id="BMNK01000009">
    <property type="protein sequence ID" value="GGP11046.1"/>
    <property type="molecule type" value="Genomic_DNA"/>
</dbReference>
<feature type="domain" description="FAD-binding FR-type" evidence="1">
    <location>
        <begin position="19"/>
        <end position="157"/>
    </location>
</feature>
<reference evidence="2" key="1">
    <citation type="journal article" date="2014" name="Int. J. Syst. Evol. Microbiol.">
        <title>Complete genome sequence of Corynebacterium casei LMG S-19264T (=DSM 44701T), isolated from a smear-ripened cheese.</title>
        <authorList>
            <consortium name="US DOE Joint Genome Institute (JGI-PGF)"/>
            <person name="Walter F."/>
            <person name="Albersmeier A."/>
            <person name="Kalinowski J."/>
            <person name="Ruckert C."/>
        </authorList>
    </citation>
    <scope>NUCLEOTIDE SEQUENCE</scope>
    <source>
        <strain evidence="2">CGMCC 4.7430</strain>
    </source>
</reference>
<dbReference type="Pfam" id="PF04954">
    <property type="entry name" value="SIP"/>
    <property type="match status" value="1"/>
</dbReference>
<dbReference type="Pfam" id="PF08021">
    <property type="entry name" value="FAD_binding_9"/>
    <property type="match status" value="1"/>
</dbReference>
<accession>A0A918A9I3</accession>
<reference evidence="2" key="2">
    <citation type="submission" date="2020-09" db="EMBL/GenBank/DDBJ databases">
        <authorList>
            <person name="Sun Q."/>
            <person name="Zhou Y."/>
        </authorList>
    </citation>
    <scope>NUCLEOTIDE SEQUENCE</scope>
    <source>
        <strain evidence="2">CGMCC 4.7430</strain>
    </source>
</reference>
<dbReference type="InterPro" id="IPR007037">
    <property type="entry name" value="SIP_rossman_dom"/>
</dbReference>
<evidence type="ECO:0000313" key="2">
    <source>
        <dbReference type="EMBL" id="GGP11046.1"/>
    </source>
</evidence>
<dbReference type="PANTHER" id="PTHR30157:SF0">
    <property type="entry name" value="NADPH-DEPENDENT FERRIC-CHELATE REDUCTASE"/>
    <property type="match status" value="1"/>
</dbReference>
<dbReference type="InterPro" id="IPR039374">
    <property type="entry name" value="SIP_fam"/>
</dbReference>
<name>A0A918A9I3_9ACTN</name>
<keyword evidence="3" id="KW-1185">Reference proteome</keyword>
<dbReference type="Proteomes" id="UP000660745">
    <property type="component" value="Unassembled WGS sequence"/>
</dbReference>
<dbReference type="SUPFAM" id="SSF63380">
    <property type="entry name" value="Riboflavin synthase domain-like"/>
    <property type="match status" value="1"/>
</dbReference>
<proteinExistence type="predicted"/>
<dbReference type="AlphaFoldDB" id="A0A918A9I3"/>
<dbReference type="Gene3D" id="3.40.50.80">
    <property type="entry name" value="Nucleotide-binding domain of ferredoxin-NADP reductase (FNR) module"/>
    <property type="match status" value="1"/>
</dbReference>
<dbReference type="Gene3D" id="2.40.30.10">
    <property type="entry name" value="Translation factors"/>
    <property type="match status" value="1"/>
</dbReference>
<evidence type="ECO:0000313" key="3">
    <source>
        <dbReference type="Proteomes" id="UP000660745"/>
    </source>
</evidence>